<dbReference type="PANTHER" id="PTHR31302:SF32">
    <property type="entry name" value="PHOSPHOESTERASE"/>
    <property type="match status" value="1"/>
</dbReference>
<feature type="domain" description="Calcineurin-like phosphoesterase" evidence="1">
    <location>
        <begin position="43"/>
        <end position="196"/>
    </location>
</feature>
<dbReference type="InterPro" id="IPR029052">
    <property type="entry name" value="Metallo-depent_PP-like"/>
</dbReference>
<sequence length="250" mass="28711">MKKLLLTGVGIASAGILHMWRQAFENNVRYHTLQLQGQISQSLRIFFISDIHLRTVDERMLRSIGKVEAVIIGGDLCDKRTPFERICRNIERLQELGPIYFVWGNNDHEVGEERLRQLFAEMHVTLLENNAELLTGPNRIWLSAILDTSTKKYSFEQAFAKCQKDDITFFISHNPQVFYRVPRYFKPNLMMGGHLHGGQLRFWKFGLHPQGSYSVRDGIPTLISNGYGTTLLPLRLGAKPECHVIDVTIE</sequence>
<reference evidence="2 3" key="1">
    <citation type="submission" date="2023-09" db="EMBL/GenBank/DDBJ databases">
        <authorList>
            <person name="Page C.A."/>
            <person name="Perez-Diaz I.M."/>
        </authorList>
    </citation>
    <scope>NUCLEOTIDE SEQUENCE [LARGE SCALE GENOMIC DNA]</scope>
    <source>
        <strain evidence="2 3">Ll15</strain>
    </source>
</reference>
<name>A0ABZ0RWG4_9BACI</name>
<dbReference type="InterPro" id="IPR051158">
    <property type="entry name" value="Metallophosphoesterase_sf"/>
</dbReference>
<dbReference type="RefSeq" id="WP_319836675.1">
    <property type="nucleotide sequence ID" value="NZ_CP137624.1"/>
</dbReference>
<dbReference type="EMBL" id="CP137624">
    <property type="protein sequence ID" value="WPK11744.1"/>
    <property type="molecule type" value="Genomic_DNA"/>
</dbReference>
<keyword evidence="3" id="KW-1185">Reference proteome</keyword>
<evidence type="ECO:0000259" key="1">
    <source>
        <dbReference type="Pfam" id="PF00149"/>
    </source>
</evidence>
<organism evidence="2 3">
    <name type="scientific">Lysinibacillus louembei</name>
    <dbReference type="NCBI Taxonomy" id="1470088"/>
    <lineage>
        <taxon>Bacteria</taxon>
        <taxon>Bacillati</taxon>
        <taxon>Bacillota</taxon>
        <taxon>Bacilli</taxon>
        <taxon>Bacillales</taxon>
        <taxon>Bacillaceae</taxon>
        <taxon>Lysinibacillus</taxon>
    </lineage>
</organism>
<dbReference type="Gene3D" id="3.60.21.10">
    <property type="match status" value="1"/>
</dbReference>
<dbReference type="Pfam" id="PF00149">
    <property type="entry name" value="Metallophos"/>
    <property type="match status" value="1"/>
</dbReference>
<accession>A0ABZ0RWG4</accession>
<dbReference type="Proteomes" id="UP001322664">
    <property type="component" value="Chromosome"/>
</dbReference>
<proteinExistence type="predicted"/>
<dbReference type="InterPro" id="IPR004843">
    <property type="entry name" value="Calcineurin-like_PHP"/>
</dbReference>
<dbReference type="SUPFAM" id="SSF56300">
    <property type="entry name" value="Metallo-dependent phosphatases"/>
    <property type="match status" value="1"/>
</dbReference>
<evidence type="ECO:0000313" key="2">
    <source>
        <dbReference type="EMBL" id="WPK11744.1"/>
    </source>
</evidence>
<evidence type="ECO:0000313" key="3">
    <source>
        <dbReference type="Proteomes" id="UP001322664"/>
    </source>
</evidence>
<dbReference type="PANTHER" id="PTHR31302">
    <property type="entry name" value="TRANSMEMBRANE PROTEIN WITH METALLOPHOSPHOESTERASE DOMAIN-RELATED"/>
    <property type="match status" value="1"/>
</dbReference>
<protein>
    <submittedName>
        <fullName evidence="2">Metallophosphoesterase family protein</fullName>
    </submittedName>
</protein>
<gene>
    <name evidence="2" type="ORF">R6U77_17915</name>
</gene>